<dbReference type="RefSeq" id="WP_051038265.1">
    <property type="nucleotide sequence ID" value="NZ_UGRY01000003.1"/>
</dbReference>
<dbReference type="InterPro" id="IPR032687">
    <property type="entry name" value="AraC-type_N"/>
</dbReference>
<dbReference type="SUPFAM" id="SSF46689">
    <property type="entry name" value="Homeodomain-like"/>
    <property type="match status" value="1"/>
</dbReference>
<dbReference type="Pfam" id="PF12625">
    <property type="entry name" value="Arabinose_bd"/>
    <property type="match status" value="1"/>
</dbReference>
<keyword evidence="6" id="KW-1185">Reference proteome</keyword>
<name>A0A379JH85_9NOCA</name>
<dbReference type="PANTHER" id="PTHR47894">
    <property type="entry name" value="HTH-TYPE TRANSCRIPTIONAL REGULATOR GADX"/>
    <property type="match status" value="1"/>
</dbReference>
<dbReference type="InterPro" id="IPR009057">
    <property type="entry name" value="Homeodomain-like_sf"/>
</dbReference>
<dbReference type="GO" id="GO:0003700">
    <property type="term" value="F:DNA-binding transcription factor activity"/>
    <property type="evidence" value="ECO:0007669"/>
    <property type="project" value="InterPro"/>
</dbReference>
<protein>
    <submittedName>
        <fullName evidence="5">Colonization factor antigen I subunit D</fullName>
    </submittedName>
</protein>
<keyword evidence="1" id="KW-0805">Transcription regulation</keyword>
<evidence type="ECO:0000256" key="3">
    <source>
        <dbReference type="ARBA" id="ARBA00023163"/>
    </source>
</evidence>
<dbReference type="STRING" id="1406858.GCA_000710895_01916"/>
<reference evidence="5 6" key="1">
    <citation type="submission" date="2018-06" db="EMBL/GenBank/DDBJ databases">
        <authorList>
            <consortium name="Pathogen Informatics"/>
            <person name="Doyle S."/>
        </authorList>
    </citation>
    <scope>NUCLEOTIDE SEQUENCE [LARGE SCALE GENOMIC DNA]</scope>
    <source>
        <strain evidence="5 6">NCTC1934</strain>
    </source>
</reference>
<dbReference type="Gene3D" id="1.10.10.60">
    <property type="entry name" value="Homeodomain-like"/>
    <property type="match status" value="1"/>
</dbReference>
<evidence type="ECO:0000313" key="6">
    <source>
        <dbReference type="Proteomes" id="UP000255467"/>
    </source>
</evidence>
<keyword evidence="3" id="KW-0804">Transcription</keyword>
<evidence type="ECO:0000256" key="1">
    <source>
        <dbReference type="ARBA" id="ARBA00023015"/>
    </source>
</evidence>
<evidence type="ECO:0000259" key="4">
    <source>
        <dbReference type="PROSITE" id="PS01124"/>
    </source>
</evidence>
<evidence type="ECO:0000313" key="5">
    <source>
        <dbReference type="EMBL" id="SUD47784.1"/>
    </source>
</evidence>
<dbReference type="InterPro" id="IPR018060">
    <property type="entry name" value="HTH_AraC"/>
</dbReference>
<organism evidence="5 6">
    <name type="scientific">Nocardia otitidiscaviarum</name>
    <dbReference type="NCBI Taxonomy" id="1823"/>
    <lineage>
        <taxon>Bacteria</taxon>
        <taxon>Bacillati</taxon>
        <taxon>Actinomycetota</taxon>
        <taxon>Actinomycetes</taxon>
        <taxon>Mycobacteriales</taxon>
        <taxon>Nocardiaceae</taxon>
        <taxon>Nocardia</taxon>
    </lineage>
</organism>
<accession>A0A379JH85</accession>
<gene>
    <name evidence="5" type="primary">cfaD_2</name>
    <name evidence="5" type="ORF">NCTC1934_05108</name>
</gene>
<feature type="domain" description="HTH araC/xylS-type" evidence="4">
    <location>
        <begin position="241"/>
        <end position="339"/>
    </location>
</feature>
<sequence>MSDKSATAESARTVPIGFVRAAVVTAARRGVDTSDLLRSVGVAPDLIAQDRARVTVAQMAHTVRRLWRLSDDELFGLGPRPVPRGTLRLIGYGLLGCPDLGSALARFTDYQRLTPGLPPMAAVTARARTRFTIDTAVLDDPEHLITAFLLASAHRFMAWGIGRRIPLRQVELSFPRPRNIGDYDLVFGIRPTFDSATAALVFESSLLSSPIVRDEAALLAWLRDAPTDLLARRDYGSSMSEQVRRILARGLTGTWPSAENIADRLSLSAPTVRRRLGEEGTSITVIKEEILRDAAIASLVAGTETVEELSSRLGFSEPSAFRRAFRRWTGSPPGAYRARAGERS</sequence>
<dbReference type="AlphaFoldDB" id="A0A379JH85"/>
<dbReference type="PROSITE" id="PS01124">
    <property type="entry name" value="HTH_ARAC_FAMILY_2"/>
    <property type="match status" value="1"/>
</dbReference>
<keyword evidence="2" id="KW-0238">DNA-binding</keyword>
<dbReference type="Pfam" id="PF12833">
    <property type="entry name" value="HTH_18"/>
    <property type="match status" value="1"/>
</dbReference>
<evidence type="ECO:0000256" key="2">
    <source>
        <dbReference type="ARBA" id="ARBA00023125"/>
    </source>
</evidence>
<dbReference type="GO" id="GO:0005829">
    <property type="term" value="C:cytosol"/>
    <property type="evidence" value="ECO:0007669"/>
    <property type="project" value="TreeGrafter"/>
</dbReference>
<dbReference type="GO" id="GO:0000976">
    <property type="term" value="F:transcription cis-regulatory region binding"/>
    <property type="evidence" value="ECO:0007669"/>
    <property type="project" value="TreeGrafter"/>
</dbReference>
<dbReference type="SMART" id="SM00342">
    <property type="entry name" value="HTH_ARAC"/>
    <property type="match status" value="1"/>
</dbReference>
<dbReference type="PANTHER" id="PTHR47894:SF1">
    <property type="entry name" value="HTH-TYPE TRANSCRIPTIONAL REGULATOR VQSM"/>
    <property type="match status" value="1"/>
</dbReference>
<dbReference type="EMBL" id="UGRY01000003">
    <property type="protein sequence ID" value="SUD47784.1"/>
    <property type="molecule type" value="Genomic_DNA"/>
</dbReference>
<proteinExistence type="predicted"/>
<dbReference type="OrthoDB" id="5241536at2"/>
<dbReference type="Proteomes" id="UP000255467">
    <property type="component" value="Unassembled WGS sequence"/>
</dbReference>